<dbReference type="GO" id="GO:0005737">
    <property type="term" value="C:cytoplasm"/>
    <property type="evidence" value="ECO:0007669"/>
    <property type="project" value="UniProtKB-SubCell"/>
</dbReference>
<reference evidence="10 11" key="1">
    <citation type="submission" date="2018-03" db="EMBL/GenBank/DDBJ databases">
        <authorList>
            <person name="Keele B.F."/>
        </authorList>
    </citation>
    <scope>NUCLEOTIDE SEQUENCE [LARGE SCALE GENOMIC DNA]</scope>
    <source>
        <strain evidence="10 11">CECT 8599</strain>
    </source>
</reference>
<dbReference type="Gene3D" id="3.40.50.720">
    <property type="entry name" value="NAD(P)-binding Rossmann-like Domain"/>
    <property type="match status" value="1"/>
</dbReference>
<comment type="function">
    <text evidence="7">Catalyzes the NAD(+)-dependent oxidation of L-carnitine to 3-dehydrocarnitine.</text>
</comment>
<proteinExistence type="inferred from homology"/>
<dbReference type="SUPFAM" id="SSF48179">
    <property type="entry name" value="6-phosphogluconate dehydrogenase C-terminal domain-like"/>
    <property type="match status" value="1"/>
</dbReference>
<keyword evidence="6 7" id="KW-0520">NAD</keyword>
<evidence type="ECO:0000256" key="4">
    <source>
        <dbReference type="ARBA" id="ARBA00022490"/>
    </source>
</evidence>
<accession>A0A2R8BGV6</accession>
<dbReference type="PANTHER" id="PTHR48075">
    <property type="entry name" value="3-HYDROXYACYL-COA DEHYDROGENASE FAMILY PROTEIN"/>
    <property type="match status" value="1"/>
</dbReference>
<evidence type="ECO:0000259" key="8">
    <source>
        <dbReference type="Pfam" id="PF00725"/>
    </source>
</evidence>
<gene>
    <name evidence="10" type="primary">lcdH_2</name>
    <name evidence="10" type="ORF">ASD8599_03045</name>
</gene>
<dbReference type="Pfam" id="PF02737">
    <property type="entry name" value="3HCDH_N"/>
    <property type="match status" value="1"/>
</dbReference>
<dbReference type="AlphaFoldDB" id="A0A2R8BGV6"/>
<dbReference type="HAMAP" id="MF_02129">
    <property type="entry name" value="L_carnitine_dehydrog"/>
    <property type="match status" value="1"/>
</dbReference>
<dbReference type="NCBIfam" id="NF005716">
    <property type="entry name" value="PRK07531.1"/>
    <property type="match status" value="1"/>
</dbReference>
<dbReference type="UniPathway" id="UPA00117"/>
<dbReference type="InterPro" id="IPR026578">
    <property type="entry name" value="L-carnitine_dehydrogenase"/>
</dbReference>
<name>A0A2R8BGV6_9RHOB</name>
<feature type="binding site" evidence="7">
    <location>
        <begin position="9"/>
        <end position="14"/>
    </location>
    <ligand>
        <name>NAD(+)</name>
        <dbReference type="ChEBI" id="CHEBI:57540"/>
    </ligand>
</feature>
<evidence type="ECO:0000256" key="5">
    <source>
        <dbReference type="ARBA" id="ARBA00023002"/>
    </source>
</evidence>
<dbReference type="InterPro" id="IPR006108">
    <property type="entry name" value="3HC_DH_C"/>
</dbReference>
<dbReference type="InterPro" id="IPR029069">
    <property type="entry name" value="HotDog_dom_sf"/>
</dbReference>
<protein>
    <recommendedName>
        <fullName evidence="7">L-carnitine dehydrogenase</fullName>
        <shortName evidence="7">CDH</shortName>
        <shortName evidence="7">L-CDH</shortName>
        <ecNumber evidence="7">1.1.1.108</ecNumber>
    </recommendedName>
</protein>
<keyword evidence="5 7" id="KW-0560">Oxidoreductase</keyword>
<dbReference type="PANTHER" id="PTHR48075:SF5">
    <property type="entry name" value="3-HYDROXYBUTYRYL-COA DEHYDROGENASE"/>
    <property type="match status" value="1"/>
</dbReference>
<dbReference type="GO" id="GO:0070403">
    <property type="term" value="F:NAD+ binding"/>
    <property type="evidence" value="ECO:0007669"/>
    <property type="project" value="InterPro"/>
</dbReference>
<evidence type="ECO:0000256" key="1">
    <source>
        <dbReference type="ARBA" id="ARBA00004496"/>
    </source>
</evidence>
<dbReference type="Proteomes" id="UP000244880">
    <property type="component" value="Unassembled WGS sequence"/>
</dbReference>
<dbReference type="Pfam" id="PF13279">
    <property type="entry name" value="4HBT_2"/>
    <property type="match status" value="1"/>
</dbReference>
<dbReference type="SUPFAM" id="SSF51735">
    <property type="entry name" value="NAD(P)-binding Rossmann-fold domains"/>
    <property type="match status" value="1"/>
</dbReference>
<dbReference type="RefSeq" id="WP_108829261.1">
    <property type="nucleotide sequence ID" value="NZ_OMOR01000001.1"/>
</dbReference>
<dbReference type="EC" id="1.1.1.108" evidence="7"/>
<evidence type="ECO:0000256" key="6">
    <source>
        <dbReference type="ARBA" id="ARBA00023027"/>
    </source>
</evidence>
<comment type="subcellular location">
    <subcellularLocation>
        <location evidence="1 7">Cytoplasm</location>
    </subcellularLocation>
</comment>
<dbReference type="GO" id="GO:0009437">
    <property type="term" value="P:carnitine metabolic process"/>
    <property type="evidence" value="ECO:0007669"/>
    <property type="project" value="UniProtKB-UniRule"/>
</dbReference>
<dbReference type="OrthoDB" id="9803287at2"/>
<comment type="catalytic activity">
    <reaction evidence="7">
        <text>carnitine + NAD(+) = 3-dehydrocarnitine + NADH + H(+)</text>
        <dbReference type="Rhea" id="RHEA:19265"/>
        <dbReference type="ChEBI" id="CHEBI:15378"/>
        <dbReference type="ChEBI" id="CHEBI:17126"/>
        <dbReference type="ChEBI" id="CHEBI:57540"/>
        <dbReference type="ChEBI" id="CHEBI:57885"/>
        <dbReference type="ChEBI" id="CHEBI:57945"/>
        <dbReference type="EC" id="1.1.1.108"/>
    </reaction>
</comment>
<dbReference type="EMBL" id="OMOR01000001">
    <property type="protein sequence ID" value="SPH22301.1"/>
    <property type="molecule type" value="Genomic_DNA"/>
</dbReference>
<feature type="domain" description="3-hydroxyacyl-CoA dehydrogenase NAD binding" evidence="9">
    <location>
        <begin position="5"/>
        <end position="179"/>
    </location>
</feature>
<feature type="domain" description="3-hydroxyacyl-CoA dehydrogenase C-terminal" evidence="8">
    <location>
        <begin position="185"/>
        <end position="251"/>
    </location>
</feature>
<dbReference type="InterPro" id="IPR013328">
    <property type="entry name" value="6PGD_dom2"/>
</dbReference>
<evidence type="ECO:0000313" key="11">
    <source>
        <dbReference type="Proteomes" id="UP000244880"/>
    </source>
</evidence>
<comment type="similarity">
    <text evidence="7">Belongs to the 3-hydroxyacyl-CoA dehydrogenase family. L-carnitine dehydrogenase subfamily.</text>
</comment>
<evidence type="ECO:0000256" key="7">
    <source>
        <dbReference type="HAMAP-Rule" id="MF_02129"/>
    </source>
</evidence>
<dbReference type="InterPro" id="IPR036291">
    <property type="entry name" value="NAD(P)-bd_dom_sf"/>
</dbReference>
<dbReference type="CDD" id="cd00586">
    <property type="entry name" value="4HBT"/>
    <property type="match status" value="1"/>
</dbReference>
<dbReference type="InterPro" id="IPR006176">
    <property type="entry name" value="3-OHacyl-CoA_DH_NAD-bd"/>
</dbReference>
<keyword evidence="11" id="KW-1185">Reference proteome</keyword>
<sequence length="491" mass="53601">MTKTAAIVGGGVIGGGWAARFLLNGWDVRVFDPDPEAQRKMDEALTNARRAMPGLVDVAMPAEGVMSFHTTIEDAVTGAEWIQESVPERLDIKHKTLAEIQAACLASAVIGSSTSGFKPSELQDGAANPGQIMVCHPFNPVYLMPLIEVVPSPATNAAHVTKAKETLTSLGMYPLQVRKEIDAHIADRFLEAVWREALWLVKDGVATTEEIDNAIRYGFGIRWAQMGLFDTYRTAGGEAGMRHFMAQFGPALKWPWTKLMDVPEFTDELVDLIAGQSDAQSGHMSIADMLRIRDNNLVAMMRALKAQDFGAGALMNAHEQHLRAQSGLDARVADIADVSQPLVTVHRTVPLDWTDYNGHMNEAKYLQAFGDATDRFMEMIGCDAAYIATGGSYFTAETHIRHVDEAHAGAVIEVRTQVLMGQGKKMHLWHEMYEADRLLATGEHFLLHVSLESRKPCDPSAEIVSALERVAVAHAALPSPQGAGRAVGQRP</sequence>
<dbReference type="InterPro" id="IPR008927">
    <property type="entry name" value="6-PGluconate_DH-like_C_sf"/>
</dbReference>
<dbReference type="SUPFAM" id="SSF54637">
    <property type="entry name" value="Thioesterase/thiol ester dehydrase-isomerase"/>
    <property type="match status" value="1"/>
</dbReference>
<evidence type="ECO:0000313" key="10">
    <source>
        <dbReference type="EMBL" id="SPH22301.1"/>
    </source>
</evidence>
<keyword evidence="4 7" id="KW-0963">Cytoplasm</keyword>
<comment type="subunit">
    <text evidence="3 7">Homodimer.</text>
</comment>
<organism evidence="10 11">
    <name type="scientific">Ascidiaceihabitans donghaensis</name>
    <dbReference type="NCBI Taxonomy" id="1510460"/>
    <lineage>
        <taxon>Bacteria</taxon>
        <taxon>Pseudomonadati</taxon>
        <taxon>Pseudomonadota</taxon>
        <taxon>Alphaproteobacteria</taxon>
        <taxon>Rhodobacterales</taxon>
        <taxon>Paracoccaceae</taxon>
        <taxon>Ascidiaceihabitans</taxon>
    </lineage>
</organism>
<dbReference type="GO" id="GO:0047728">
    <property type="term" value="F:carnitine 3-dehydrogenase activity"/>
    <property type="evidence" value="ECO:0007669"/>
    <property type="project" value="UniProtKB-UniRule"/>
</dbReference>
<evidence type="ECO:0000256" key="2">
    <source>
        <dbReference type="ARBA" id="ARBA00004855"/>
    </source>
</evidence>
<evidence type="ECO:0000259" key="9">
    <source>
        <dbReference type="Pfam" id="PF02737"/>
    </source>
</evidence>
<dbReference type="GO" id="GO:0006631">
    <property type="term" value="P:fatty acid metabolic process"/>
    <property type="evidence" value="ECO:0007669"/>
    <property type="project" value="InterPro"/>
</dbReference>
<dbReference type="Gene3D" id="3.10.129.10">
    <property type="entry name" value="Hotdog Thioesterase"/>
    <property type="match status" value="1"/>
</dbReference>
<dbReference type="Gene3D" id="1.10.1040.10">
    <property type="entry name" value="N-(1-d-carboxylethyl)-l-norvaline Dehydrogenase, domain 2"/>
    <property type="match status" value="1"/>
</dbReference>
<dbReference type="Pfam" id="PF00725">
    <property type="entry name" value="3HCDH"/>
    <property type="match status" value="1"/>
</dbReference>
<comment type="pathway">
    <text evidence="2 7">Amine and polyamine metabolism; carnitine metabolism.</text>
</comment>
<evidence type="ECO:0000256" key="3">
    <source>
        <dbReference type="ARBA" id="ARBA00011738"/>
    </source>
</evidence>